<keyword evidence="10" id="KW-1185">Reference proteome</keyword>
<dbReference type="GO" id="GO:0016798">
    <property type="term" value="F:hydrolase activity, acting on glycosyl bonds"/>
    <property type="evidence" value="ECO:0007669"/>
    <property type="project" value="UniProtKB-KW"/>
</dbReference>
<name>A0AAG5CR11_ANOAO</name>
<dbReference type="SUPFAM" id="SSF110581">
    <property type="entry name" value="Indigoidine synthase A-like"/>
    <property type="match status" value="1"/>
</dbReference>
<dbReference type="InterPro" id="IPR029056">
    <property type="entry name" value="Ribokinase-like"/>
</dbReference>
<evidence type="ECO:0000256" key="1">
    <source>
        <dbReference type="ARBA" id="ARBA00022679"/>
    </source>
</evidence>
<dbReference type="InterPro" id="IPR002173">
    <property type="entry name" value="Carboh/pur_kinase_PfkB_CS"/>
</dbReference>
<evidence type="ECO:0000256" key="2">
    <source>
        <dbReference type="ARBA" id="ARBA00022723"/>
    </source>
</evidence>
<keyword evidence="5" id="KW-0464">Manganese</keyword>
<dbReference type="GO" id="GO:0005737">
    <property type="term" value="C:cytoplasm"/>
    <property type="evidence" value="ECO:0007669"/>
    <property type="project" value="TreeGrafter"/>
</dbReference>
<dbReference type="GO" id="GO:0004730">
    <property type="term" value="F:pseudouridylate synthase activity"/>
    <property type="evidence" value="ECO:0007669"/>
    <property type="project" value="InterPro"/>
</dbReference>
<dbReference type="Pfam" id="PF00294">
    <property type="entry name" value="PfkB"/>
    <property type="match status" value="1"/>
</dbReference>
<protein>
    <recommendedName>
        <fullName evidence="8">Carbohydrate kinase PfkB domain-containing protein</fullName>
    </recommendedName>
</protein>
<sequence length="712" mass="76052">MFRIPTLMARFCRRYSSTNNNGPISASLIDIMPEVHDALRQAPQLVVALESTIITHGMPYPHNLDTALEVEHIVRQQGAVPATIAIVGGRIKVGVGADQLRLLARADSGATVKTSRRDMAYVLAAGLNGGTTVAGTLLIAQSVAIRIFATGGIGGVHREGERTMDISADLIELGRCPVAVVSSGVKSILDIPRTLEYLETQGVCVATYGSDDCAFPAFYTRSSGSRAPYNLSDATAAAKVLHINRELGLRSGILIGVPIPELYALDSGEMDQVIAEALREANQKQIHGKEVTPFILSAVSQLTRGKSLDANMALIKNNARVAAEIAVELNRIENGSSVRNRDVDATKLAKTAAGAPLIIGGSVIDVCITVLEDDLKLDGATYHAKQGTSPGGVARNIAEGIYKIYGNVNLISAVGNDQNGAYIRQLLPDHCASSIVTLGTCPTASFSVLLDRSGDCRLVVGDMAAHQAITPEWIKSHKHLIQQAPLTVIDANISEAAMTTVFDECLHYDRPVFFEPTDMRIADRPYSGSPQLAALARQTVKFTSPNLYELRQLARALQYPGPIGTTTLEAYSTVHDLLADLKPLGAYVNRTIENVLVTLGQYGVAVFRRCPETVPFFDTDGQYLRQPAGTSCARFYAGRKQTQIVNVSGAGDSFTSGFIVAAIAGRTEGGCVAVAFEAAGCALRSRGAVAERYFDAAHPCWTDATGATYRTF</sequence>
<keyword evidence="4" id="KW-0378">Hydrolase</keyword>
<evidence type="ECO:0000256" key="3">
    <source>
        <dbReference type="ARBA" id="ARBA00022777"/>
    </source>
</evidence>
<dbReference type="InterPro" id="IPR022830">
    <property type="entry name" value="Indigdn_synthA-like"/>
</dbReference>
<keyword evidence="7" id="KW-0326">Glycosidase</keyword>
<proteinExistence type="inferred from homology"/>
<keyword evidence="3" id="KW-0418">Kinase</keyword>
<accession>A0AAG5CR11</accession>
<dbReference type="Proteomes" id="UP000075880">
    <property type="component" value="Unassembled WGS sequence"/>
</dbReference>
<dbReference type="GO" id="GO:0016301">
    <property type="term" value="F:kinase activity"/>
    <property type="evidence" value="ECO:0007669"/>
    <property type="project" value="UniProtKB-KW"/>
</dbReference>
<evidence type="ECO:0000256" key="4">
    <source>
        <dbReference type="ARBA" id="ARBA00022801"/>
    </source>
</evidence>
<evidence type="ECO:0000259" key="8">
    <source>
        <dbReference type="Pfam" id="PF00294"/>
    </source>
</evidence>
<evidence type="ECO:0000313" key="10">
    <source>
        <dbReference type="Proteomes" id="UP000075880"/>
    </source>
</evidence>
<dbReference type="PANTHER" id="PTHR42909">
    <property type="entry name" value="ZGC:136858"/>
    <property type="match status" value="1"/>
</dbReference>
<evidence type="ECO:0000256" key="7">
    <source>
        <dbReference type="ARBA" id="ARBA00023295"/>
    </source>
</evidence>
<feature type="domain" description="Carbohydrate kinase PfkB" evidence="8">
    <location>
        <begin position="364"/>
        <end position="689"/>
    </location>
</feature>
<organism evidence="9 10">
    <name type="scientific">Anopheles atroparvus</name>
    <name type="common">European mosquito</name>
    <dbReference type="NCBI Taxonomy" id="41427"/>
    <lineage>
        <taxon>Eukaryota</taxon>
        <taxon>Metazoa</taxon>
        <taxon>Ecdysozoa</taxon>
        <taxon>Arthropoda</taxon>
        <taxon>Hexapoda</taxon>
        <taxon>Insecta</taxon>
        <taxon>Pterygota</taxon>
        <taxon>Neoptera</taxon>
        <taxon>Endopterygota</taxon>
        <taxon>Diptera</taxon>
        <taxon>Nematocera</taxon>
        <taxon>Culicoidea</taxon>
        <taxon>Culicidae</taxon>
        <taxon>Anophelinae</taxon>
        <taxon>Anopheles</taxon>
    </lineage>
</organism>
<dbReference type="AlphaFoldDB" id="A0AAG5CR11"/>
<keyword evidence="2" id="KW-0479">Metal-binding</keyword>
<dbReference type="PANTHER" id="PTHR42909:SF1">
    <property type="entry name" value="CARBOHYDRATE KINASE PFKB DOMAIN-CONTAINING PROTEIN"/>
    <property type="match status" value="1"/>
</dbReference>
<dbReference type="PROSITE" id="PS00584">
    <property type="entry name" value="PFKB_KINASES_2"/>
    <property type="match status" value="1"/>
</dbReference>
<dbReference type="GO" id="GO:0006796">
    <property type="term" value="P:phosphate-containing compound metabolic process"/>
    <property type="evidence" value="ECO:0007669"/>
    <property type="project" value="UniProtKB-ARBA"/>
</dbReference>
<keyword evidence="1" id="KW-0808">Transferase</keyword>
<dbReference type="HAMAP" id="MF_01876">
    <property type="entry name" value="PsiMP_glycosidase"/>
    <property type="match status" value="1"/>
</dbReference>
<dbReference type="EnsemblMetazoa" id="ENSAATROPT001325">
    <property type="protein sequence ID" value="ENSAATROPP001272"/>
    <property type="gene ID" value="ENSAATROPG001053"/>
</dbReference>
<dbReference type="Gene3D" id="3.40.1190.20">
    <property type="match status" value="1"/>
</dbReference>
<dbReference type="Pfam" id="PF04227">
    <property type="entry name" value="Indigoidine_A"/>
    <property type="match status" value="1"/>
</dbReference>
<dbReference type="SUPFAM" id="SSF53613">
    <property type="entry name" value="Ribokinase-like"/>
    <property type="match status" value="1"/>
</dbReference>
<dbReference type="InterPro" id="IPR011611">
    <property type="entry name" value="PfkB_dom"/>
</dbReference>
<dbReference type="Gene3D" id="3.40.1790.10">
    <property type="entry name" value="Indigoidine synthase domain"/>
    <property type="match status" value="1"/>
</dbReference>
<reference evidence="9" key="1">
    <citation type="submission" date="2024-04" db="UniProtKB">
        <authorList>
            <consortium name="EnsemblMetazoa"/>
        </authorList>
    </citation>
    <scope>IDENTIFICATION</scope>
    <source>
        <strain evidence="9">EBRO</strain>
    </source>
</reference>
<dbReference type="GO" id="GO:0046872">
    <property type="term" value="F:metal ion binding"/>
    <property type="evidence" value="ECO:0007669"/>
    <property type="project" value="UniProtKB-KW"/>
</dbReference>
<evidence type="ECO:0000313" key="9">
    <source>
        <dbReference type="EnsemblMetazoa" id="ENSAATROPP001272"/>
    </source>
</evidence>
<keyword evidence="6" id="KW-0456">Lyase</keyword>
<evidence type="ECO:0000256" key="5">
    <source>
        <dbReference type="ARBA" id="ARBA00023211"/>
    </source>
</evidence>
<dbReference type="InterPro" id="IPR007342">
    <property type="entry name" value="PsuG"/>
</dbReference>
<evidence type="ECO:0000256" key="6">
    <source>
        <dbReference type="ARBA" id="ARBA00023239"/>
    </source>
</evidence>